<proteinExistence type="predicted"/>
<organism evidence="1 2">
    <name type="scientific">Paracoccus cavernae</name>
    <dbReference type="NCBI Taxonomy" id="1571207"/>
    <lineage>
        <taxon>Bacteria</taxon>
        <taxon>Pseudomonadati</taxon>
        <taxon>Pseudomonadota</taxon>
        <taxon>Alphaproteobacteria</taxon>
        <taxon>Rhodobacterales</taxon>
        <taxon>Paracoccaceae</taxon>
        <taxon>Paracoccus</taxon>
    </lineage>
</organism>
<dbReference type="Proteomes" id="UP001243846">
    <property type="component" value="Unassembled WGS sequence"/>
</dbReference>
<protein>
    <submittedName>
        <fullName evidence="1">Uncharacterized protein</fullName>
    </submittedName>
</protein>
<reference evidence="2" key="1">
    <citation type="journal article" date="2019" name="Int. J. Syst. Evol. Microbiol.">
        <title>The Global Catalogue of Microorganisms (GCM) 10K type strain sequencing project: providing services to taxonomists for standard genome sequencing and annotation.</title>
        <authorList>
            <consortium name="The Broad Institute Genomics Platform"/>
            <consortium name="The Broad Institute Genome Sequencing Center for Infectious Disease"/>
            <person name="Wu L."/>
            <person name="Ma J."/>
        </authorList>
    </citation>
    <scope>NUCLEOTIDE SEQUENCE [LARGE SCALE GENOMIC DNA]</scope>
    <source>
        <strain evidence="2">CECT 8482</strain>
    </source>
</reference>
<gene>
    <name evidence="1" type="ORF">QWZ10_06415</name>
</gene>
<comment type="caution">
    <text evidence="1">The sequence shown here is derived from an EMBL/GenBank/DDBJ whole genome shotgun (WGS) entry which is preliminary data.</text>
</comment>
<keyword evidence="2" id="KW-1185">Reference proteome</keyword>
<evidence type="ECO:0000313" key="2">
    <source>
        <dbReference type="Proteomes" id="UP001243846"/>
    </source>
</evidence>
<dbReference type="EMBL" id="JAUFRC010000001">
    <property type="protein sequence ID" value="MDN3711547.1"/>
    <property type="molecule type" value="Genomic_DNA"/>
</dbReference>
<evidence type="ECO:0000313" key="1">
    <source>
        <dbReference type="EMBL" id="MDN3711547.1"/>
    </source>
</evidence>
<sequence length="43" mass="4622">MQAPLVFRLGYVALNVTDPERAAEDTANIVGRVSRCARAISSC</sequence>
<accession>A0ABT8D7Z5</accession>
<name>A0ABT8D7Z5_9RHOB</name>